<name>A0A8H7Z2P5_AJECA</name>
<evidence type="ECO:0000313" key="3">
    <source>
        <dbReference type="Proteomes" id="UP000670092"/>
    </source>
</evidence>
<feature type="region of interest" description="Disordered" evidence="1">
    <location>
        <begin position="64"/>
        <end position="87"/>
    </location>
</feature>
<accession>A0A8H7Z2P5</accession>
<dbReference type="EMBL" id="JAEVHI010000002">
    <property type="protein sequence ID" value="KAG5300120.1"/>
    <property type="molecule type" value="Genomic_DNA"/>
</dbReference>
<gene>
    <name evidence="2" type="ORF">I7I52_10659</name>
</gene>
<reference evidence="2 3" key="1">
    <citation type="submission" date="2021-01" db="EMBL/GenBank/DDBJ databases">
        <title>Chromosome-level genome assembly of a human fungal pathogen reveals clustering of transcriptionally co-regulated genes.</title>
        <authorList>
            <person name="Voorhies M."/>
            <person name="Cohen S."/>
            <person name="Shea T.P."/>
            <person name="Petrus S."/>
            <person name="Munoz J.F."/>
            <person name="Poplawski S."/>
            <person name="Goldman W.E."/>
            <person name="Michael T."/>
            <person name="Cuomo C.A."/>
            <person name="Sil A."/>
            <person name="Beyhan S."/>
        </authorList>
    </citation>
    <scope>NUCLEOTIDE SEQUENCE [LARGE SCALE GENOMIC DNA]</scope>
    <source>
        <strain evidence="2 3">G184AR</strain>
    </source>
</reference>
<feature type="compositionally biased region" description="Polar residues" evidence="1">
    <location>
        <begin position="64"/>
        <end position="80"/>
    </location>
</feature>
<evidence type="ECO:0000313" key="2">
    <source>
        <dbReference type="EMBL" id="KAG5300120.1"/>
    </source>
</evidence>
<proteinExistence type="predicted"/>
<comment type="caution">
    <text evidence="2">The sequence shown here is derived from an EMBL/GenBank/DDBJ whole genome shotgun (WGS) entry which is preliminary data.</text>
</comment>
<sequence>MKYRVLVLYAHPKKEGRGEWIEGLKMKTLNLPYRCTALGQVIMIRREEDYEANGETQQTSWIHARLSSSNKHQKNPLQSTKEQKPGNACTLCFKPGEFLFSPIIFIRG</sequence>
<organism evidence="2 3">
    <name type="scientific">Ajellomyces capsulatus</name>
    <name type="common">Darling's disease fungus</name>
    <name type="synonym">Histoplasma capsulatum</name>
    <dbReference type="NCBI Taxonomy" id="5037"/>
    <lineage>
        <taxon>Eukaryota</taxon>
        <taxon>Fungi</taxon>
        <taxon>Dikarya</taxon>
        <taxon>Ascomycota</taxon>
        <taxon>Pezizomycotina</taxon>
        <taxon>Eurotiomycetes</taxon>
        <taxon>Eurotiomycetidae</taxon>
        <taxon>Onygenales</taxon>
        <taxon>Ajellomycetaceae</taxon>
        <taxon>Histoplasma</taxon>
    </lineage>
</organism>
<evidence type="ECO:0000256" key="1">
    <source>
        <dbReference type="SAM" id="MobiDB-lite"/>
    </source>
</evidence>
<dbReference type="VEuPathDB" id="FungiDB:I7I52_10659"/>
<protein>
    <submittedName>
        <fullName evidence="2">Uncharacterized protein</fullName>
    </submittedName>
</protein>
<dbReference type="AlphaFoldDB" id="A0A8H7Z2P5"/>
<dbReference type="Proteomes" id="UP000670092">
    <property type="component" value="Unassembled WGS sequence"/>
</dbReference>